<evidence type="ECO:0000259" key="14">
    <source>
        <dbReference type="SMART" id="SM00939"/>
    </source>
</evidence>
<keyword evidence="17" id="KW-1185">Reference proteome</keyword>
<dbReference type="PATRIC" id="fig|1423813.3.peg.1679"/>
<evidence type="ECO:0000313" key="16">
    <source>
        <dbReference type="EMBL" id="KRM61577.1"/>
    </source>
</evidence>
<dbReference type="InterPro" id="IPR000383">
    <property type="entry name" value="Xaa-Pro-like_dom"/>
</dbReference>
<comment type="similarity">
    <text evidence="3">Belongs to the peptidase S15 family.</text>
</comment>
<dbReference type="GO" id="GO:0008236">
    <property type="term" value="F:serine-type peptidase activity"/>
    <property type="evidence" value="ECO:0007669"/>
    <property type="project" value="UniProtKB-KW"/>
</dbReference>
<evidence type="ECO:0000256" key="2">
    <source>
        <dbReference type="ARBA" id="ARBA00003997"/>
    </source>
</evidence>
<evidence type="ECO:0000256" key="1">
    <source>
        <dbReference type="ARBA" id="ARBA00000123"/>
    </source>
</evidence>
<organism evidence="16 17">
    <name type="scientific">Paucilactobacillus vaccinostercus DSM 20634</name>
    <dbReference type="NCBI Taxonomy" id="1423813"/>
    <lineage>
        <taxon>Bacteria</taxon>
        <taxon>Bacillati</taxon>
        <taxon>Bacillota</taxon>
        <taxon>Bacilli</taxon>
        <taxon>Lactobacillales</taxon>
        <taxon>Lactobacillaceae</taxon>
        <taxon>Paucilactobacillus</taxon>
    </lineage>
</organism>
<dbReference type="STRING" id="1423813.FC26_GL001652"/>
<dbReference type="PRINTS" id="PR00923">
    <property type="entry name" value="LACTOPTASE"/>
</dbReference>
<dbReference type="InterPro" id="IPR036313">
    <property type="entry name" value="PepX_N_dom_sf"/>
</dbReference>
<dbReference type="InterPro" id="IPR029058">
    <property type="entry name" value="AB_hydrolase_fold"/>
</dbReference>
<dbReference type="SMART" id="SM00939">
    <property type="entry name" value="PepX_C"/>
    <property type="match status" value="1"/>
</dbReference>
<feature type="domain" description="Xaa-Pro dipeptidyl-peptidase C-terminal" evidence="14">
    <location>
        <begin position="536"/>
        <end position="793"/>
    </location>
</feature>
<evidence type="ECO:0000256" key="12">
    <source>
        <dbReference type="ARBA" id="ARBA00031951"/>
    </source>
</evidence>
<feature type="domain" description="X-Prolyl dipeptidyl aminopeptidase PepX N-terminal" evidence="15">
    <location>
        <begin position="1"/>
        <end position="156"/>
    </location>
</feature>
<dbReference type="Gene3D" id="1.10.246.70">
    <property type="match status" value="1"/>
</dbReference>
<evidence type="ECO:0000256" key="4">
    <source>
        <dbReference type="ARBA" id="ARBA00011738"/>
    </source>
</evidence>
<gene>
    <name evidence="16" type="ORF">FC26_GL001652</name>
</gene>
<dbReference type="NCBIfam" id="NF003781">
    <property type="entry name" value="PRK05371.1-2"/>
    <property type="match status" value="1"/>
</dbReference>
<evidence type="ECO:0000256" key="13">
    <source>
        <dbReference type="SAM" id="MobiDB-lite"/>
    </source>
</evidence>
<dbReference type="InterPro" id="IPR008979">
    <property type="entry name" value="Galactose-bd-like_sf"/>
</dbReference>
<comment type="caution">
    <text evidence="16">The sequence shown here is derived from an EMBL/GenBank/DDBJ whole genome shotgun (WGS) entry which is preliminary data.</text>
</comment>
<dbReference type="InterPro" id="IPR013736">
    <property type="entry name" value="Xaa-Pro_dipept_C"/>
</dbReference>
<dbReference type="GO" id="GO:0008239">
    <property type="term" value="F:dipeptidyl-peptidase activity"/>
    <property type="evidence" value="ECO:0007669"/>
    <property type="project" value="UniProtKB-EC"/>
</dbReference>
<dbReference type="AlphaFoldDB" id="A0A0R2ACT7"/>
<comment type="subunit">
    <text evidence="4">Homodimer.</text>
</comment>
<keyword evidence="7 16" id="KW-0031">Aminopeptidase</keyword>
<evidence type="ECO:0000256" key="8">
    <source>
        <dbReference type="ARBA" id="ARBA00022670"/>
    </source>
</evidence>
<name>A0A0R2ACT7_9LACO</name>
<dbReference type="Gene3D" id="2.60.120.260">
    <property type="entry name" value="Galactose-binding domain-like"/>
    <property type="match status" value="1"/>
</dbReference>
<dbReference type="RefSeq" id="WP_057778851.1">
    <property type="nucleotide sequence ID" value="NZ_AYYY01000025.1"/>
</dbReference>
<sequence length="798" mass="89551">MKNNQFAIQPVSTHQKIAELTQLGFLDDQTDQLTATELWYHFLRHTMLENPSEAGWHAFLTQTLATSDLTLAECRAQQRPVSRHMFQLVALQLLAFEVDVDYDPAHPDVAWRTIQLPALEHALDQPAAIIDAWYLLLCTHTKNGQSFIDALTSRGFLVPLYQLPATQKPLFFNGKALAVFDPTQLINEVVYVETDLDTDSDGQRDLIKVEITRPAETNDGLQIPAVYTASPYNQGTNDAWGEKMTHSVATKLTHKDPQQQPDIPAFPTPTSHRSTQGETTTAEETVHHQATYTLNNYLAVRGFAIIYSAGIGTKDSDGFQTCGSPEQTLATIAVIEWLNGQRRAFTNRTDQIEISAWWCSGNVAMTGRSYLGTLATAAATTGVTGLKTIISEAAISSWYDYYRENGLVMAPGGFPGEDADVLAAETFSRTKNAGDYHHVQAAFNDYLQQMARAMDRATGNYNDFWRQRNYRPNIKNIQADIMMVHGLNDWNVKLNQVKSLWDGLADLPVARKLVLHQGQHIYINAFRSIDFTDIVNLWLSNKLWQVDNHANDVLPDLIAQDNVVPETWTSTDQWEQPGHARQWQLTTDGLRERAVATTDSVTFNDQLPVDQFQTFSRQPTVWQTALVTTNNAFSCQFKTPQFKDDLLLQGTPELTVSLTVSVDHGMLSAQLVDYGTARRFNVSPTMLNRQGLELGYHWQKDDLREFTLADRPSDYHVISFGHINLQNRHSSAQIDALAAGQRVALTLKLQPIFHHLAAGHRLGLVLFSTDFGMTVRGNEAITYRIELGESHLVIPTVR</sequence>
<dbReference type="EC" id="3.4.14.11" evidence="5"/>
<evidence type="ECO:0000256" key="3">
    <source>
        <dbReference type="ARBA" id="ARBA00010819"/>
    </source>
</evidence>
<accession>A0A0R2ACT7</accession>
<dbReference type="Pfam" id="PF09168">
    <property type="entry name" value="PepX_N"/>
    <property type="match status" value="1"/>
</dbReference>
<dbReference type="GO" id="GO:0004177">
    <property type="term" value="F:aminopeptidase activity"/>
    <property type="evidence" value="ECO:0007669"/>
    <property type="project" value="UniProtKB-KW"/>
</dbReference>
<dbReference type="Pfam" id="PF02129">
    <property type="entry name" value="Peptidase_S15"/>
    <property type="match status" value="1"/>
</dbReference>
<evidence type="ECO:0000313" key="17">
    <source>
        <dbReference type="Proteomes" id="UP000051733"/>
    </source>
</evidence>
<reference evidence="16 17" key="1">
    <citation type="journal article" date="2015" name="Genome Announc.">
        <title>Expanding the biotechnology potential of lactobacilli through comparative genomics of 213 strains and associated genera.</title>
        <authorList>
            <person name="Sun Z."/>
            <person name="Harris H.M."/>
            <person name="McCann A."/>
            <person name="Guo C."/>
            <person name="Argimon S."/>
            <person name="Zhang W."/>
            <person name="Yang X."/>
            <person name="Jeffery I.B."/>
            <person name="Cooney J.C."/>
            <person name="Kagawa T.F."/>
            <person name="Liu W."/>
            <person name="Song Y."/>
            <person name="Salvetti E."/>
            <person name="Wrobel A."/>
            <person name="Rasinkangas P."/>
            <person name="Parkhill J."/>
            <person name="Rea M.C."/>
            <person name="O'Sullivan O."/>
            <person name="Ritari J."/>
            <person name="Douillard F.P."/>
            <person name="Paul Ross R."/>
            <person name="Yang R."/>
            <person name="Briner A.E."/>
            <person name="Felis G.E."/>
            <person name="de Vos W.M."/>
            <person name="Barrangou R."/>
            <person name="Klaenhammer T.R."/>
            <person name="Caufield P.W."/>
            <person name="Cui Y."/>
            <person name="Zhang H."/>
            <person name="O'Toole P.W."/>
        </authorList>
    </citation>
    <scope>NUCLEOTIDE SEQUENCE [LARGE SCALE GENOMIC DNA]</scope>
    <source>
        <strain evidence="16 17">DSM 20634</strain>
    </source>
</reference>
<evidence type="ECO:0000256" key="10">
    <source>
        <dbReference type="ARBA" id="ARBA00022825"/>
    </source>
</evidence>
<comment type="catalytic activity">
    <reaction evidence="1">
        <text>Hydrolyzes Xaa-Pro-|- bonds to release unblocked, N-terminal dipeptides from substrates including Ala-Pro-|-p-nitroanilide and (sequentially) Tyr-Pro-|-Phe-Pro-|-Gly-Pro-|-Ile.</text>
        <dbReference type="EC" id="3.4.14.11"/>
    </reaction>
</comment>
<dbReference type="OrthoDB" id="319764at2"/>
<keyword evidence="8" id="KW-0645">Protease</keyword>
<proteinExistence type="inferred from homology"/>
<dbReference type="Proteomes" id="UP000051733">
    <property type="component" value="Unassembled WGS sequence"/>
</dbReference>
<dbReference type="SUPFAM" id="SSF81761">
    <property type="entry name" value="X-Prolyl dipeptidyl aminopeptidase PepX, N-terminal domain"/>
    <property type="match status" value="1"/>
</dbReference>
<evidence type="ECO:0000256" key="7">
    <source>
        <dbReference type="ARBA" id="ARBA00022438"/>
    </source>
</evidence>
<dbReference type="EMBL" id="AYYY01000025">
    <property type="protein sequence ID" value="KRM61577.1"/>
    <property type="molecule type" value="Genomic_DNA"/>
</dbReference>
<evidence type="ECO:0000256" key="5">
    <source>
        <dbReference type="ARBA" id="ARBA00012463"/>
    </source>
</evidence>
<evidence type="ECO:0000259" key="15">
    <source>
        <dbReference type="SMART" id="SM00940"/>
    </source>
</evidence>
<dbReference type="Pfam" id="PF08530">
    <property type="entry name" value="PepX_C"/>
    <property type="match status" value="1"/>
</dbReference>
<evidence type="ECO:0000256" key="6">
    <source>
        <dbReference type="ARBA" id="ARBA00014682"/>
    </source>
</evidence>
<keyword evidence="10" id="KW-0720">Serine protease</keyword>
<keyword evidence="9" id="KW-0378">Hydrolase</keyword>
<protein>
    <recommendedName>
        <fullName evidence="6">Xaa-Pro dipeptidyl-peptidase</fullName>
        <ecNumber evidence="5">3.4.14.11</ecNumber>
    </recommendedName>
    <alternativeName>
        <fullName evidence="12">X-Pro dipeptidyl-peptidase</fullName>
    </alternativeName>
    <alternativeName>
        <fullName evidence="11">X-prolyl-dipeptidyl aminopeptidase</fullName>
    </alternativeName>
</protein>
<dbReference type="SUPFAM" id="SSF53474">
    <property type="entry name" value="alpha/beta-Hydrolases"/>
    <property type="match status" value="1"/>
</dbReference>
<feature type="region of interest" description="Disordered" evidence="13">
    <location>
        <begin position="254"/>
        <end position="276"/>
    </location>
</feature>
<dbReference type="InterPro" id="IPR015251">
    <property type="entry name" value="PepX_N_dom"/>
</dbReference>
<dbReference type="InterPro" id="IPR008252">
    <property type="entry name" value="Pept_S15_Xpro"/>
</dbReference>
<dbReference type="GO" id="GO:0006508">
    <property type="term" value="P:proteolysis"/>
    <property type="evidence" value="ECO:0007669"/>
    <property type="project" value="UniProtKB-KW"/>
</dbReference>
<evidence type="ECO:0000256" key="9">
    <source>
        <dbReference type="ARBA" id="ARBA00022801"/>
    </source>
</evidence>
<evidence type="ECO:0000256" key="11">
    <source>
        <dbReference type="ARBA" id="ARBA00030045"/>
    </source>
</evidence>
<dbReference type="SMART" id="SM00940">
    <property type="entry name" value="PepX_N"/>
    <property type="match status" value="1"/>
</dbReference>
<dbReference type="SUPFAM" id="SSF49785">
    <property type="entry name" value="Galactose-binding domain-like"/>
    <property type="match status" value="1"/>
</dbReference>
<dbReference type="Gene3D" id="3.40.50.1820">
    <property type="entry name" value="alpha/beta hydrolase"/>
    <property type="match status" value="1"/>
</dbReference>
<comment type="function">
    <text evidence="2">Removes N-terminal dipeptides sequentially from polypeptides having unsubstituted N-termini provided that the penultimate residue is proline.</text>
</comment>